<feature type="transmembrane region" description="Helical" evidence="2">
    <location>
        <begin position="6"/>
        <end position="27"/>
    </location>
</feature>
<keyword evidence="2" id="KW-0472">Membrane</keyword>
<accession>G9YBM3</accession>
<dbReference type="AlphaFoldDB" id="G9YBM3"/>
<organism evidence="3 4">
    <name type="scientific">Hafnia alvei ATCC 51873</name>
    <dbReference type="NCBI Taxonomy" id="1002364"/>
    <lineage>
        <taxon>Bacteria</taxon>
        <taxon>Pseudomonadati</taxon>
        <taxon>Pseudomonadota</taxon>
        <taxon>Gammaproteobacteria</taxon>
        <taxon>Enterobacterales</taxon>
        <taxon>Hafniaceae</taxon>
        <taxon>Hafnia</taxon>
    </lineage>
</organism>
<evidence type="ECO:0000313" key="3">
    <source>
        <dbReference type="EMBL" id="EHM38917.1"/>
    </source>
</evidence>
<gene>
    <name evidence="3" type="ORF">HMPREF0454_04052</name>
</gene>
<name>G9YBM3_HAFAL</name>
<keyword evidence="2" id="KW-0812">Transmembrane</keyword>
<comment type="caution">
    <text evidence="3">The sequence shown here is derived from an EMBL/GenBank/DDBJ whole genome shotgun (WGS) entry which is preliminary data.</text>
</comment>
<evidence type="ECO:0000313" key="4">
    <source>
        <dbReference type="Proteomes" id="UP000005959"/>
    </source>
</evidence>
<dbReference type="GO" id="GO:0005829">
    <property type="term" value="C:cytosol"/>
    <property type="evidence" value="ECO:0007669"/>
    <property type="project" value="TreeGrafter"/>
</dbReference>
<evidence type="ECO:0000256" key="1">
    <source>
        <dbReference type="HAMAP-Rule" id="MF_01187"/>
    </source>
</evidence>
<dbReference type="HAMAP" id="MF_01187">
    <property type="entry name" value="UPF0434"/>
    <property type="match status" value="1"/>
</dbReference>
<evidence type="ECO:0000256" key="2">
    <source>
        <dbReference type="SAM" id="Phobius"/>
    </source>
</evidence>
<sequence>MLLFAPIIIQAVIILLLRVILSTCFFAETRTRLGTIMDHRLLEIIACPVCNGKLYFNKENQELVCKADRLGYPLRDGIPVLLENEARLLPVDEK</sequence>
<dbReference type="SUPFAM" id="SSF158997">
    <property type="entry name" value="Trm112p-like"/>
    <property type="match status" value="1"/>
</dbReference>
<dbReference type="EMBL" id="AGCI01000099">
    <property type="protein sequence ID" value="EHM38917.1"/>
    <property type="molecule type" value="Genomic_DNA"/>
</dbReference>
<dbReference type="HOGENOM" id="CLU_2382101_0_0_6"/>
<protein>
    <recommendedName>
        <fullName evidence="1">UPF0434 protein HMPREF0454_04052</fullName>
    </recommendedName>
</protein>
<dbReference type="Proteomes" id="UP000005959">
    <property type="component" value="Unassembled WGS sequence"/>
</dbReference>
<keyword evidence="2" id="KW-1133">Transmembrane helix</keyword>
<dbReference type="FunFam" id="2.20.25.10:FF:000002">
    <property type="entry name" value="UPF0434 protein YcaR"/>
    <property type="match status" value="1"/>
</dbReference>
<proteinExistence type="inferred from homology"/>
<dbReference type="InterPro" id="IPR005651">
    <property type="entry name" value="Trm112-like"/>
</dbReference>
<reference evidence="3 4" key="1">
    <citation type="submission" date="2011-08" db="EMBL/GenBank/DDBJ databases">
        <authorList>
            <person name="Weinstock G."/>
            <person name="Sodergren E."/>
            <person name="Clifton S."/>
            <person name="Fulton L."/>
            <person name="Fulton B."/>
            <person name="Courtney L."/>
            <person name="Fronick C."/>
            <person name="Harrison M."/>
            <person name="Strong C."/>
            <person name="Farmer C."/>
            <person name="Delahaunty K."/>
            <person name="Markovic C."/>
            <person name="Hall O."/>
            <person name="Minx P."/>
            <person name="Tomlinson C."/>
            <person name="Mitreva M."/>
            <person name="Hou S."/>
            <person name="Chen J."/>
            <person name="Wollam A."/>
            <person name="Pepin K.H."/>
            <person name="Johnson M."/>
            <person name="Bhonagiri V."/>
            <person name="Zhang X."/>
            <person name="Suruliraj S."/>
            <person name="Warren W."/>
            <person name="Chinwalla A."/>
            <person name="Mardis E.R."/>
            <person name="Wilson R.K."/>
        </authorList>
    </citation>
    <scope>NUCLEOTIDE SEQUENCE [LARGE SCALE GENOMIC DNA]</scope>
    <source>
        <strain evidence="3 4">ATCC 51873</strain>
    </source>
</reference>
<dbReference type="Gene3D" id="2.20.25.10">
    <property type="match status" value="1"/>
</dbReference>
<dbReference type="PANTHER" id="PTHR33505:SF4">
    <property type="entry name" value="PROTEIN PREY, MITOCHONDRIAL"/>
    <property type="match status" value="1"/>
</dbReference>
<dbReference type="Pfam" id="PF03966">
    <property type="entry name" value="Trm112p"/>
    <property type="match status" value="1"/>
</dbReference>
<dbReference type="PANTHER" id="PTHR33505">
    <property type="entry name" value="ZGC:162634"/>
    <property type="match status" value="1"/>
</dbReference>
<dbReference type="PATRIC" id="fig|1002364.3.peg.3644"/>
<comment type="similarity">
    <text evidence="1">Belongs to the UPF0434 family.</text>
</comment>